<dbReference type="AlphaFoldDB" id="A0A6J4NRB8"/>
<dbReference type="EMBL" id="CADCUU010000097">
    <property type="protein sequence ID" value="CAA9395195.1"/>
    <property type="molecule type" value="Genomic_DNA"/>
</dbReference>
<sequence length="141" mass="15360">MAEAPHDAMPWRRAPQDAATRRARGAAAHASGAGAEDAVARLYEGQGGVVAARRWRSPWGEVDLIVRWGETVVVVEVKKARSLDEAALRLSRRQMDRLCAAAQAFCAGEPRGALTDLRFDLALVDGLSRVRVIEGAWGQDW</sequence>
<dbReference type="PANTHER" id="PTHR34039">
    <property type="entry name" value="UPF0102 PROTEIN YRAN"/>
    <property type="match status" value="1"/>
</dbReference>
<proteinExistence type="inferred from homology"/>
<organism evidence="3">
    <name type="scientific">uncultured Rubellimicrobium sp</name>
    <dbReference type="NCBI Taxonomy" id="543078"/>
    <lineage>
        <taxon>Bacteria</taxon>
        <taxon>Pseudomonadati</taxon>
        <taxon>Pseudomonadota</taxon>
        <taxon>Alphaproteobacteria</taxon>
        <taxon>Rhodobacterales</taxon>
        <taxon>Roseobacteraceae</taxon>
        <taxon>Rubellimicrobium</taxon>
        <taxon>environmental samples</taxon>
    </lineage>
</organism>
<dbReference type="GO" id="GO:0003676">
    <property type="term" value="F:nucleic acid binding"/>
    <property type="evidence" value="ECO:0007669"/>
    <property type="project" value="InterPro"/>
</dbReference>
<evidence type="ECO:0000256" key="2">
    <source>
        <dbReference type="SAM" id="MobiDB-lite"/>
    </source>
</evidence>
<dbReference type="Pfam" id="PF02021">
    <property type="entry name" value="UPF0102"/>
    <property type="match status" value="1"/>
</dbReference>
<dbReference type="Gene3D" id="3.40.1350.10">
    <property type="match status" value="1"/>
</dbReference>
<protein>
    <submittedName>
        <fullName evidence="3">Uncharacterized protein</fullName>
    </submittedName>
</protein>
<evidence type="ECO:0000313" key="3">
    <source>
        <dbReference type="EMBL" id="CAA9395195.1"/>
    </source>
</evidence>
<dbReference type="PANTHER" id="PTHR34039:SF1">
    <property type="entry name" value="UPF0102 PROTEIN YRAN"/>
    <property type="match status" value="1"/>
</dbReference>
<evidence type="ECO:0000256" key="1">
    <source>
        <dbReference type="ARBA" id="ARBA00006738"/>
    </source>
</evidence>
<gene>
    <name evidence="3" type="ORF">AVDCRST_MAG15-684</name>
</gene>
<feature type="region of interest" description="Disordered" evidence="2">
    <location>
        <begin position="1"/>
        <end position="30"/>
    </location>
</feature>
<reference evidence="3" key="1">
    <citation type="submission" date="2020-02" db="EMBL/GenBank/DDBJ databases">
        <authorList>
            <person name="Meier V. D."/>
        </authorList>
    </citation>
    <scope>NUCLEOTIDE SEQUENCE</scope>
    <source>
        <strain evidence="3">AVDCRST_MAG15</strain>
    </source>
</reference>
<name>A0A6J4NRB8_9RHOB</name>
<dbReference type="InterPro" id="IPR003509">
    <property type="entry name" value="UPF0102_YraN-like"/>
</dbReference>
<feature type="compositionally biased region" description="Basic and acidic residues" evidence="2">
    <location>
        <begin position="1"/>
        <end position="10"/>
    </location>
</feature>
<comment type="similarity">
    <text evidence="1">Belongs to the UPF0102 family.</text>
</comment>
<dbReference type="InterPro" id="IPR011335">
    <property type="entry name" value="Restrct_endonuc-II-like"/>
</dbReference>
<accession>A0A6J4NRB8</accession>
<dbReference type="InterPro" id="IPR011856">
    <property type="entry name" value="tRNA_endonuc-like_dom_sf"/>
</dbReference>
<dbReference type="SUPFAM" id="SSF52980">
    <property type="entry name" value="Restriction endonuclease-like"/>
    <property type="match status" value="1"/>
</dbReference>